<dbReference type="Proteomes" id="UP000593875">
    <property type="component" value="Plasmid unnamed1"/>
</dbReference>
<geneLocation type="plasmid" evidence="1 2">
    <name>unnamed1</name>
</geneLocation>
<proteinExistence type="predicted"/>
<dbReference type="KEGG" id="mlir:LPB04_23395"/>
<reference evidence="1 2" key="1">
    <citation type="submission" date="2020-10" db="EMBL/GenBank/DDBJ databases">
        <title>Genome sequencing of Massilia sp. LPB0304.</title>
        <authorList>
            <person name="Kim J."/>
        </authorList>
    </citation>
    <scope>NUCLEOTIDE SEQUENCE [LARGE SCALE GENOMIC DNA]</scope>
    <source>
        <strain evidence="1 2">LPB0304</strain>
        <plasmid evidence="1 2">unnamed1</plasmid>
    </source>
</reference>
<dbReference type="RefSeq" id="WP_193689227.1">
    <property type="nucleotide sequence ID" value="NZ_CP062942.1"/>
</dbReference>
<dbReference type="EMBL" id="CP062942">
    <property type="protein sequence ID" value="QOL52264.1"/>
    <property type="molecule type" value="Genomic_DNA"/>
</dbReference>
<name>A0A7L9UB40_9BURK</name>
<evidence type="ECO:0000313" key="1">
    <source>
        <dbReference type="EMBL" id="QOL52264.1"/>
    </source>
</evidence>
<dbReference type="NCBIfam" id="TIGR03573">
    <property type="entry name" value="WbuX"/>
    <property type="match status" value="1"/>
</dbReference>
<dbReference type="SUPFAM" id="SSF52402">
    <property type="entry name" value="Adenine nucleotide alpha hydrolases-like"/>
    <property type="match status" value="1"/>
</dbReference>
<dbReference type="GO" id="GO:0016740">
    <property type="term" value="F:transferase activity"/>
    <property type="evidence" value="ECO:0007669"/>
    <property type="project" value="UniProtKB-KW"/>
</dbReference>
<dbReference type="InterPro" id="IPR014729">
    <property type="entry name" value="Rossmann-like_a/b/a_fold"/>
</dbReference>
<keyword evidence="1" id="KW-0614">Plasmid</keyword>
<dbReference type="InterPro" id="IPR020022">
    <property type="entry name" value="N-acetyl_sugar_amidoTrfase"/>
</dbReference>
<accession>A0A7L9UB40</accession>
<evidence type="ECO:0000313" key="2">
    <source>
        <dbReference type="Proteomes" id="UP000593875"/>
    </source>
</evidence>
<keyword evidence="1" id="KW-0808">Transferase</keyword>
<protein>
    <submittedName>
        <fullName evidence="1">N-acetyl sugar amidotransferase</fullName>
    </submittedName>
</protein>
<keyword evidence="2" id="KW-1185">Reference proteome</keyword>
<dbReference type="Gene3D" id="3.40.50.620">
    <property type="entry name" value="HUPs"/>
    <property type="match status" value="1"/>
</dbReference>
<gene>
    <name evidence="1" type="ORF">LPB04_23395</name>
</gene>
<organism evidence="1 2">
    <name type="scientific">Massilia litorea</name>
    <dbReference type="NCBI Taxonomy" id="2769491"/>
    <lineage>
        <taxon>Bacteria</taxon>
        <taxon>Pseudomonadati</taxon>
        <taxon>Pseudomonadota</taxon>
        <taxon>Betaproteobacteria</taxon>
        <taxon>Burkholderiales</taxon>
        <taxon>Oxalobacteraceae</taxon>
        <taxon>Telluria group</taxon>
        <taxon>Massilia</taxon>
    </lineage>
</organism>
<dbReference type="AlphaFoldDB" id="A0A7L9UB40"/>
<sequence>MTSLTENAGYPLAPSKSYQVCTRCIMDTVADQSISFDDDGLCRHCLRYDKLVSARHLRGDLGRDALQALVECIKAAGQGREYDCIIGVSGGVDSTYVAWLVKQHGLRPLAVHFDNGWNSELATKNIERVLCNIKIDLHTHVVDWDEFRDLQLAFLKASTPDGEIPTDHAIGALLWKEATSRGIKYIISGMNFATESISVPEWSYGHSDWRYIKDIHRRFGSVKLKTYPHFSLAYLCYANVVRGVRMVSILNYVDYNKERAKEILCNSLGWKDYGGKHHESIYTRFYQGYVLPRKFGIDKRYGHLSDLINASQISRSQALAEMKRPPYPEDLQQQDLAYVSKKLRLSPQQFEDIMRAPIKSFRSYRNLYEPVQLLRNTVNGLRKYHFYPR</sequence>